<gene>
    <name evidence="1" type="ORF">JK361_10120</name>
</gene>
<dbReference type="EMBL" id="JAERRH010000003">
    <property type="protein sequence ID" value="MBL1104946.1"/>
    <property type="molecule type" value="Genomic_DNA"/>
</dbReference>
<proteinExistence type="predicted"/>
<evidence type="ECO:0000313" key="2">
    <source>
        <dbReference type="Proteomes" id="UP000621386"/>
    </source>
</evidence>
<accession>A0ABS1NXX5</accession>
<protein>
    <recommendedName>
        <fullName evidence="3">Tail assembly chaperone</fullName>
    </recommendedName>
</protein>
<keyword evidence="2" id="KW-1185">Reference proteome</keyword>
<dbReference type="RefSeq" id="WP_201815388.1">
    <property type="nucleotide sequence ID" value="NZ_JAERRH010000003.1"/>
</dbReference>
<evidence type="ECO:0008006" key="3">
    <source>
        <dbReference type="Google" id="ProtNLM"/>
    </source>
</evidence>
<dbReference type="Proteomes" id="UP000621386">
    <property type="component" value="Unassembled WGS sequence"/>
</dbReference>
<sequence>MSKPNRKRINLETLRAQRLEAQGTKEIEVELGDEKFVFPCAAWWPMKLVKQIRALEKDDNSDATDMLALISNREQVDRLIELGLTLGDFMDIQEAIQGDMGVGSGESTSSSN</sequence>
<name>A0ABS1NXX5_9ACTN</name>
<evidence type="ECO:0000313" key="1">
    <source>
        <dbReference type="EMBL" id="MBL1104946.1"/>
    </source>
</evidence>
<reference evidence="1 2" key="1">
    <citation type="submission" date="2021-01" db="EMBL/GenBank/DDBJ databases">
        <title>WGS of actinomycetes isolated from Thailand.</title>
        <authorList>
            <person name="Thawai C."/>
        </authorList>
    </citation>
    <scope>NUCLEOTIDE SEQUENCE [LARGE SCALE GENOMIC DNA]</scope>
    <source>
        <strain evidence="1 2">CH5-8</strain>
    </source>
</reference>
<organism evidence="1 2">
    <name type="scientific">Streptomyces musisoli</name>
    <dbReference type="NCBI Taxonomy" id="2802280"/>
    <lineage>
        <taxon>Bacteria</taxon>
        <taxon>Bacillati</taxon>
        <taxon>Actinomycetota</taxon>
        <taxon>Actinomycetes</taxon>
        <taxon>Kitasatosporales</taxon>
        <taxon>Streptomycetaceae</taxon>
        <taxon>Streptomyces</taxon>
    </lineage>
</organism>
<comment type="caution">
    <text evidence="1">The sequence shown here is derived from an EMBL/GenBank/DDBJ whole genome shotgun (WGS) entry which is preliminary data.</text>
</comment>